<evidence type="ECO:0000256" key="5">
    <source>
        <dbReference type="ARBA" id="ARBA00023134"/>
    </source>
</evidence>
<keyword evidence="4 8" id="KW-0460">Magnesium</keyword>
<dbReference type="InterPro" id="IPR027417">
    <property type="entry name" value="P-loop_NTPase"/>
</dbReference>
<evidence type="ECO:0000256" key="1">
    <source>
        <dbReference type="ARBA" id="ARBA00022490"/>
    </source>
</evidence>
<feature type="coiled-coil region" evidence="9">
    <location>
        <begin position="152"/>
        <end position="186"/>
    </location>
</feature>
<evidence type="ECO:0000256" key="9">
    <source>
        <dbReference type="SAM" id="Coils"/>
    </source>
</evidence>
<keyword evidence="2 8" id="KW-0479">Metal-binding</keyword>
<comment type="subcellular location">
    <subcellularLocation>
        <location evidence="6">Cytoplasm</location>
    </subcellularLocation>
    <text evidence="6">May associate with membranes.</text>
</comment>
<dbReference type="CDD" id="cd01878">
    <property type="entry name" value="HflX"/>
    <property type="match status" value="1"/>
</dbReference>
<dbReference type="PANTHER" id="PTHR10229">
    <property type="entry name" value="GTP-BINDING PROTEIN HFLX"/>
    <property type="match status" value="1"/>
</dbReference>
<evidence type="ECO:0000256" key="8">
    <source>
        <dbReference type="PIRSR" id="PIRSR006809-2"/>
    </source>
</evidence>
<dbReference type="Gene3D" id="6.10.250.2860">
    <property type="match status" value="1"/>
</dbReference>
<dbReference type="PROSITE" id="PS51705">
    <property type="entry name" value="G_HFLX"/>
    <property type="match status" value="1"/>
</dbReference>
<evidence type="ECO:0000313" key="11">
    <source>
        <dbReference type="EMBL" id="URA09803.1"/>
    </source>
</evidence>
<dbReference type="GO" id="GO:0043022">
    <property type="term" value="F:ribosome binding"/>
    <property type="evidence" value="ECO:0007669"/>
    <property type="project" value="TreeGrafter"/>
</dbReference>
<dbReference type="GO" id="GO:0005737">
    <property type="term" value="C:cytoplasm"/>
    <property type="evidence" value="ECO:0007669"/>
    <property type="project" value="UniProtKB-SubCell"/>
</dbReference>
<keyword evidence="9" id="KW-0175">Coiled coil</keyword>
<feature type="binding site" evidence="7">
    <location>
        <begin position="338"/>
        <end position="340"/>
    </location>
    <ligand>
        <name>GTP</name>
        <dbReference type="ChEBI" id="CHEBI:37565"/>
    </ligand>
</feature>
<feature type="binding site" evidence="7">
    <location>
        <begin position="248"/>
        <end position="251"/>
    </location>
    <ligand>
        <name>GTP</name>
        <dbReference type="ChEBI" id="CHEBI:37565"/>
    </ligand>
</feature>
<dbReference type="PANTHER" id="PTHR10229:SF0">
    <property type="entry name" value="GTP-BINDING PROTEIN 6-RELATED"/>
    <property type="match status" value="1"/>
</dbReference>
<dbReference type="InterPro" id="IPR032305">
    <property type="entry name" value="GTP-bd_M"/>
</dbReference>
<protein>
    <recommendedName>
        <fullName evidence="6">GTPase HflX</fullName>
    </recommendedName>
    <alternativeName>
        <fullName evidence="6">GTP-binding protein HflX</fullName>
    </alternativeName>
</protein>
<dbReference type="KEGG" id="taqu:KDW03_09995"/>
<evidence type="ECO:0000256" key="7">
    <source>
        <dbReference type="PIRSR" id="PIRSR006809-1"/>
    </source>
</evidence>
<evidence type="ECO:0000259" key="10">
    <source>
        <dbReference type="PROSITE" id="PS51705"/>
    </source>
</evidence>
<dbReference type="EMBL" id="CP073355">
    <property type="protein sequence ID" value="URA09803.1"/>
    <property type="molecule type" value="Genomic_DNA"/>
</dbReference>
<dbReference type="InterPro" id="IPR006073">
    <property type="entry name" value="GTP-bd"/>
</dbReference>
<dbReference type="Pfam" id="PF13167">
    <property type="entry name" value="GTP-bdg_N"/>
    <property type="match status" value="1"/>
</dbReference>
<dbReference type="Pfam" id="PF16360">
    <property type="entry name" value="GTP-bdg_M"/>
    <property type="match status" value="1"/>
</dbReference>
<evidence type="ECO:0000313" key="12">
    <source>
        <dbReference type="Proteomes" id="UP001056539"/>
    </source>
</evidence>
<organism evidence="11 12">
    <name type="scientific">Thermospira aquatica</name>
    <dbReference type="NCBI Taxonomy" id="2828656"/>
    <lineage>
        <taxon>Bacteria</taxon>
        <taxon>Pseudomonadati</taxon>
        <taxon>Spirochaetota</taxon>
        <taxon>Spirochaetia</taxon>
        <taxon>Brevinematales</taxon>
        <taxon>Thermospiraceae</taxon>
        <taxon>Thermospira</taxon>
    </lineage>
</organism>
<feature type="binding site" evidence="8">
    <location>
        <position position="225"/>
    </location>
    <ligand>
        <name>Mg(2+)</name>
        <dbReference type="ChEBI" id="CHEBI:18420"/>
    </ligand>
</feature>
<dbReference type="FunFam" id="3.40.50.11060:FF:000001">
    <property type="entry name" value="GTPase HflX"/>
    <property type="match status" value="1"/>
</dbReference>
<comment type="cofactor">
    <cofactor evidence="8">
        <name>Mg(2+)</name>
        <dbReference type="ChEBI" id="CHEBI:18420"/>
    </cofactor>
</comment>
<dbReference type="InterPro" id="IPR030394">
    <property type="entry name" value="G_HFLX_dom"/>
</dbReference>
<dbReference type="Pfam" id="PF01926">
    <property type="entry name" value="MMR_HSR1"/>
    <property type="match status" value="1"/>
</dbReference>
<feature type="binding site" evidence="8">
    <location>
        <position position="205"/>
    </location>
    <ligand>
        <name>Mg(2+)</name>
        <dbReference type="ChEBI" id="CHEBI:18420"/>
    </ligand>
</feature>
<keyword evidence="3 6" id="KW-0547">Nucleotide-binding</keyword>
<feature type="binding site" evidence="7">
    <location>
        <begin position="198"/>
        <end position="205"/>
    </location>
    <ligand>
        <name>GTP</name>
        <dbReference type="ChEBI" id="CHEBI:37565"/>
    </ligand>
</feature>
<keyword evidence="5 6" id="KW-0342">GTP-binding</keyword>
<feature type="domain" description="Hflx-type G" evidence="10">
    <location>
        <begin position="192"/>
        <end position="360"/>
    </location>
</feature>
<dbReference type="RefSeq" id="WP_271434937.1">
    <property type="nucleotide sequence ID" value="NZ_CP073355.1"/>
</dbReference>
<dbReference type="GO" id="GO:0005525">
    <property type="term" value="F:GTP binding"/>
    <property type="evidence" value="ECO:0007669"/>
    <property type="project" value="UniProtKB-UniRule"/>
</dbReference>
<dbReference type="Gene3D" id="3.40.50.300">
    <property type="entry name" value="P-loop containing nucleotide triphosphate hydrolases"/>
    <property type="match status" value="1"/>
</dbReference>
<evidence type="ECO:0000256" key="4">
    <source>
        <dbReference type="ARBA" id="ARBA00022842"/>
    </source>
</evidence>
<evidence type="ECO:0000256" key="2">
    <source>
        <dbReference type="ARBA" id="ARBA00022723"/>
    </source>
</evidence>
<comment type="function">
    <text evidence="6">GTPase that associates with the 50S ribosomal subunit and may have a role during protein synthesis or ribosome biogenesis.</text>
</comment>
<dbReference type="Proteomes" id="UP001056539">
    <property type="component" value="Chromosome"/>
</dbReference>
<dbReference type="AlphaFoldDB" id="A0AAX3BC47"/>
<dbReference type="GO" id="GO:0046872">
    <property type="term" value="F:metal ion binding"/>
    <property type="evidence" value="ECO:0007669"/>
    <property type="project" value="UniProtKB-KW"/>
</dbReference>
<comment type="subunit">
    <text evidence="6">Monomer. Associates with the 50S ribosomal subunit.</text>
</comment>
<accession>A0AAX3BC47</accession>
<dbReference type="InterPro" id="IPR016496">
    <property type="entry name" value="GTPase_HflX"/>
</dbReference>
<name>A0AAX3BC47_9SPIR</name>
<dbReference type="InterPro" id="IPR025121">
    <property type="entry name" value="GTPase_HflX_N"/>
</dbReference>
<dbReference type="HAMAP" id="MF_00900">
    <property type="entry name" value="GTPase_HflX"/>
    <property type="match status" value="1"/>
</dbReference>
<keyword evidence="12" id="KW-1185">Reference proteome</keyword>
<dbReference type="PIRSF" id="PIRSF006809">
    <property type="entry name" value="GTP-binding_hflX_prd"/>
    <property type="match status" value="1"/>
</dbReference>
<dbReference type="Gene3D" id="3.40.50.11060">
    <property type="entry name" value="GTPase HflX, N-terminal domain"/>
    <property type="match status" value="1"/>
</dbReference>
<dbReference type="PRINTS" id="PR00326">
    <property type="entry name" value="GTP1OBG"/>
</dbReference>
<comment type="similarity">
    <text evidence="6">Belongs to the TRAFAC class OBG-HflX-like GTPase superfamily. HflX GTPase family.</text>
</comment>
<reference evidence="11" key="1">
    <citation type="submission" date="2021-04" db="EMBL/GenBank/DDBJ databases">
        <authorList>
            <person name="Postec A."/>
        </authorList>
    </citation>
    <scope>NUCLEOTIDE SEQUENCE</scope>
    <source>
        <strain evidence="11">F1F22</strain>
    </source>
</reference>
<reference evidence="11" key="2">
    <citation type="submission" date="2022-06" db="EMBL/GenBank/DDBJ databases">
        <title>Thermospira aquatica gen. nov., sp. nov.</title>
        <authorList>
            <person name="Ben Ali Gam Z."/>
            <person name="Labat M."/>
        </authorList>
    </citation>
    <scope>NUCLEOTIDE SEQUENCE</scope>
    <source>
        <strain evidence="11">F1F22</strain>
    </source>
</reference>
<dbReference type="InterPro" id="IPR042108">
    <property type="entry name" value="GTPase_HflX_N_sf"/>
</dbReference>
<dbReference type="SUPFAM" id="SSF52540">
    <property type="entry name" value="P-loop containing nucleoside triphosphate hydrolases"/>
    <property type="match status" value="1"/>
</dbReference>
<feature type="binding site" evidence="7">
    <location>
        <begin position="314"/>
        <end position="317"/>
    </location>
    <ligand>
        <name>GTP</name>
        <dbReference type="ChEBI" id="CHEBI:37565"/>
    </ligand>
</feature>
<evidence type="ECO:0000256" key="3">
    <source>
        <dbReference type="ARBA" id="ARBA00022741"/>
    </source>
</evidence>
<keyword evidence="1 6" id="KW-0963">Cytoplasm</keyword>
<dbReference type="GO" id="GO:0003924">
    <property type="term" value="F:GTPase activity"/>
    <property type="evidence" value="ECO:0007669"/>
    <property type="project" value="UniProtKB-UniRule"/>
</dbReference>
<proteinExistence type="inferred from homology"/>
<dbReference type="NCBIfam" id="TIGR03156">
    <property type="entry name" value="GTP_HflX"/>
    <property type="match status" value="1"/>
</dbReference>
<sequence>MKVLLLSVVEHRSSPLLQQVSLEELSELARTAGYEVVDKLVVFIRSIDPKTYLGIGKLQELVDFYHTEELDGIIIQQELSPSQIKSVEEKALCKVMTRTELILQIFALHARTKIAKIQVELAQLNYMLSRLVGKGEEMSRIRGGIGMRGPGEQQLEIDRRLLRKRIHTLTEQLKKAEKGMQERRKKRRKHQYSVALVGYTNAGKSSLLQALTHADVLIEDKLFATLDTTSRRLWLTDGNQSLQVVITDTVGFIQDLPHTLVESFRSTLLEAVDTELIIHVVNSVHPAYVQQIETVQKTLQEIGAEHIPQILCFNKIDLLDTELYLQLRQNFPKAYFVSATTKENLPILREAIYNFFIKREKSNSSV</sequence>
<evidence type="ECO:0000256" key="6">
    <source>
        <dbReference type="HAMAP-Rule" id="MF_00900"/>
    </source>
</evidence>
<gene>
    <name evidence="6 11" type="primary">hflX</name>
    <name evidence="11" type="ORF">KDW03_09995</name>
</gene>
<feature type="binding site" evidence="7">
    <location>
        <begin position="223"/>
        <end position="227"/>
    </location>
    <ligand>
        <name>GTP</name>
        <dbReference type="ChEBI" id="CHEBI:37565"/>
    </ligand>
</feature>